<name>A0A2S4WGI5_9BASI</name>
<protein>
    <submittedName>
        <fullName evidence="1">Uncharacterized protein</fullName>
    </submittedName>
</protein>
<proteinExistence type="predicted"/>
<reference evidence="1 2" key="1">
    <citation type="submission" date="2017-12" db="EMBL/GenBank/DDBJ databases">
        <title>Gene loss provides genomic basis for host adaptation in cereal stripe rust fungi.</title>
        <authorList>
            <person name="Xia C."/>
        </authorList>
    </citation>
    <scope>NUCLEOTIDE SEQUENCE [LARGE SCALE GENOMIC DNA]</scope>
    <source>
        <strain evidence="1 2">93TX-2</strain>
    </source>
</reference>
<dbReference type="EMBL" id="PKSM01000027">
    <property type="protein sequence ID" value="POW20905.1"/>
    <property type="molecule type" value="Genomic_DNA"/>
</dbReference>
<accession>A0A2S4WGI5</accession>
<organism evidence="1 2">
    <name type="scientific">Puccinia striiformis</name>
    <dbReference type="NCBI Taxonomy" id="27350"/>
    <lineage>
        <taxon>Eukaryota</taxon>
        <taxon>Fungi</taxon>
        <taxon>Dikarya</taxon>
        <taxon>Basidiomycota</taxon>
        <taxon>Pucciniomycotina</taxon>
        <taxon>Pucciniomycetes</taxon>
        <taxon>Pucciniales</taxon>
        <taxon>Pucciniaceae</taxon>
        <taxon>Puccinia</taxon>
    </lineage>
</organism>
<dbReference type="Proteomes" id="UP000238274">
    <property type="component" value="Unassembled WGS sequence"/>
</dbReference>
<evidence type="ECO:0000313" key="2">
    <source>
        <dbReference type="Proteomes" id="UP000238274"/>
    </source>
</evidence>
<keyword evidence="2" id="KW-1185">Reference proteome</keyword>
<sequence length="120" mass="13852">MSNKLPFSTMDMENGFKTTTPWRIGTNGLQKGVLDSIYVNGRLEGKRGRMDGFKRGSRQTYEQSGWKLEKLDDLNNLISPEQEGLQENIIDIWGEKNLRDGVFIRQRPGKFHNFSQCPEQ</sequence>
<dbReference type="VEuPathDB" id="FungiDB:PSHT_03035"/>
<dbReference type="AlphaFoldDB" id="A0A2S4WGI5"/>
<reference evidence="2" key="2">
    <citation type="journal article" date="2018" name="BMC Genomics">
        <title>Genomic insights into host adaptation between the wheat stripe rust pathogen (Puccinia striiformis f. sp. tritici) and the barley stripe rust pathogen (Puccinia striiformis f. sp. hordei).</title>
        <authorList>
            <person name="Xia C."/>
            <person name="Wang M."/>
            <person name="Yin C."/>
            <person name="Cornejo O.E."/>
            <person name="Hulbert S.H."/>
            <person name="Chen X."/>
        </authorList>
    </citation>
    <scope>NUCLEOTIDE SEQUENCE [LARGE SCALE GENOMIC DNA]</scope>
    <source>
        <strain evidence="2">93TX-2</strain>
    </source>
</reference>
<comment type="caution">
    <text evidence="1">The sequence shown here is derived from an EMBL/GenBank/DDBJ whole genome shotgun (WGS) entry which is preliminary data.</text>
</comment>
<reference evidence="2" key="3">
    <citation type="journal article" date="2018" name="Mol. Plant Microbe Interact.">
        <title>Genome sequence resources for the wheat stripe rust pathogen (Puccinia striiformis f. sp. tritici) and the barley stripe rust pathogen (Puccinia striiformis f. sp. hordei).</title>
        <authorList>
            <person name="Xia C."/>
            <person name="Wang M."/>
            <person name="Yin C."/>
            <person name="Cornejo O.E."/>
            <person name="Hulbert S.H."/>
            <person name="Chen X."/>
        </authorList>
    </citation>
    <scope>NUCLEOTIDE SEQUENCE [LARGE SCALE GENOMIC DNA]</scope>
    <source>
        <strain evidence="2">93TX-2</strain>
    </source>
</reference>
<gene>
    <name evidence="1" type="ORF">PSHT_03035</name>
</gene>
<evidence type="ECO:0000313" key="1">
    <source>
        <dbReference type="EMBL" id="POW20905.1"/>
    </source>
</evidence>